<dbReference type="Proteomes" id="UP000015106">
    <property type="component" value="Chromosome 2"/>
</dbReference>
<evidence type="ECO:0000313" key="2">
    <source>
        <dbReference type="Proteomes" id="UP000015106"/>
    </source>
</evidence>
<reference evidence="2" key="1">
    <citation type="journal article" date="2013" name="Nature">
        <title>Draft genome of the wheat A-genome progenitor Triticum urartu.</title>
        <authorList>
            <person name="Ling H.Q."/>
            <person name="Zhao S."/>
            <person name="Liu D."/>
            <person name="Wang J."/>
            <person name="Sun H."/>
            <person name="Zhang C."/>
            <person name="Fan H."/>
            <person name="Li D."/>
            <person name="Dong L."/>
            <person name="Tao Y."/>
            <person name="Gao C."/>
            <person name="Wu H."/>
            <person name="Li Y."/>
            <person name="Cui Y."/>
            <person name="Guo X."/>
            <person name="Zheng S."/>
            <person name="Wang B."/>
            <person name="Yu K."/>
            <person name="Liang Q."/>
            <person name="Yang W."/>
            <person name="Lou X."/>
            <person name="Chen J."/>
            <person name="Feng M."/>
            <person name="Jian J."/>
            <person name="Zhang X."/>
            <person name="Luo G."/>
            <person name="Jiang Y."/>
            <person name="Liu J."/>
            <person name="Wang Z."/>
            <person name="Sha Y."/>
            <person name="Zhang B."/>
            <person name="Wu H."/>
            <person name="Tang D."/>
            <person name="Shen Q."/>
            <person name="Xue P."/>
            <person name="Zou S."/>
            <person name="Wang X."/>
            <person name="Liu X."/>
            <person name="Wang F."/>
            <person name="Yang Y."/>
            <person name="An X."/>
            <person name="Dong Z."/>
            <person name="Zhang K."/>
            <person name="Zhang X."/>
            <person name="Luo M.C."/>
            <person name="Dvorak J."/>
            <person name="Tong Y."/>
            <person name="Wang J."/>
            <person name="Yang H."/>
            <person name="Li Z."/>
            <person name="Wang D."/>
            <person name="Zhang A."/>
            <person name="Wang J."/>
        </authorList>
    </citation>
    <scope>NUCLEOTIDE SEQUENCE</scope>
    <source>
        <strain evidence="2">cv. G1812</strain>
    </source>
</reference>
<organism evidence="1 2">
    <name type="scientific">Triticum urartu</name>
    <name type="common">Red wild einkorn</name>
    <name type="synonym">Crithodium urartu</name>
    <dbReference type="NCBI Taxonomy" id="4572"/>
    <lineage>
        <taxon>Eukaryota</taxon>
        <taxon>Viridiplantae</taxon>
        <taxon>Streptophyta</taxon>
        <taxon>Embryophyta</taxon>
        <taxon>Tracheophyta</taxon>
        <taxon>Spermatophyta</taxon>
        <taxon>Magnoliopsida</taxon>
        <taxon>Liliopsida</taxon>
        <taxon>Poales</taxon>
        <taxon>Poaceae</taxon>
        <taxon>BOP clade</taxon>
        <taxon>Pooideae</taxon>
        <taxon>Triticodae</taxon>
        <taxon>Triticeae</taxon>
        <taxon>Triticinae</taxon>
        <taxon>Triticum</taxon>
    </lineage>
</organism>
<dbReference type="Gramene" id="TuG1812G0200002695.01.T01">
    <property type="protein sequence ID" value="TuG1812G0200002695.01.T01"/>
    <property type="gene ID" value="TuG1812G0200002695.01"/>
</dbReference>
<accession>A0A8R7PE00</accession>
<keyword evidence="2" id="KW-1185">Reference proteome</keyword>
<reference evidence="1" key="2">
    <citation type="submission" date="2018-03" db="EMBL/GenBank/DDBJ databases">
        <title>The Triticum urartu genome reveals the dynamic nature of wheat genome evolution.</title>
        <authorList>
            <person name="Ling H."/>
            <person name="Ma B."/>
            <person name="Shi X."/>
            <person name="Liu H."/>
            <person name="Dong L."/>
            <person name="Sun H."/>
            <person name="Cao Y."/>
            <person name="Gao Q."/>
            <person name="Zheng S."/>
            <person name="Li Y."/>
            <person name="Yu Y."/>
            <person name="Du H."/>
            <person name="Qi M."/>
            <person name="Li Y."/>
            <person name="Yu H."/>
            <person name="Cui Y."/>
            <person name="Wang N."/>
            <person name="Chen C."/>
            <person name="Wu H."/>
            <person name="Zhao Y."/>
            <person name="Zhang J."/>
            <person name="Li Y."/>
            <person name="Zhou W."/>
            <person name="Zhang B."/>
            <person name="Hu W."/>
            <person name="Eijk M."/>
            <person name="Tang J."/>
            <person name="Witsenboer H."/>
            <person name="Zhao S."/>
            <person name="Li Z."/>
            <person name="Zhang A."/>
            <person name="Wang D."/>
            <person name="Liang C."/>
        </authorList>
    </citation>
    <scope>NUCLEOTIDE SEQUENCE [LARGE SCALE GENOMIC DNA]</scope>
    <source>
        <strain evidence="1">cv. G1812</strain>
    </source>
</reference>
<name>A0A8R7PE00_TRIUA</name>
<evidence type="ECO:0000313" key="1">
    <source>
        <dbReference type="EnsemblPlants" id="TuG1812G0200002695.01.T01"/>
    </source>
</evidence>
<sequence length="67" mass="7352">MPAPAYIAPRTPTSMLKPSSQHRITIKPCRKTGEATISSCCIGDSKCDPSNTFKKGMALRRNRCLVQ</sequence>
<protein>
    <submittedName>
        <fullName evidence="1">Uncharacterized protein</fullName>
    </submittedName>
</protein>
<dbReference type="EnsemblPlants" id="TuG1812G0200002695.01.T01">
    <property type="protein sequence ID" value="TuG1812G0200002695.01.T01"/>
    <property type="gene ID" value="TuG1812G0200002695.01"/>
</dbReference>
<reference evidence="1" key="3">
    <citation type="submission" date="2022-06" db="UniProtKB">
        <authorList>
            <consortium name="EnsemblPlants"/>
        </authorList>
    </citation>
    <scope>IDENTIFICATION</scope>
</reference>
<dbReference type="AlphaFoldDB" id="A0A8R7PE00"/>
<proteinExistence type="predicted"/>